<dbReference type="EMBL" id="HBHW01007371">
    <property type="protein sequence ID" value="CAE0037640.1"/>
    <property type="molecule type" value="Transcribed_RNA"/>
</dbReference>
<protein>
    <submittedName>
        <fullName evidence="8">Uncharacterized protein</fullName>
    </submittedName>
</protein>
<evidence type="ECO:0000256" key="4">
    <source>
        <dbReference type="ARBA" id="ARBA00022989"/>
    </source>
</evidence>
<evidence type="ECO:0000256" key="7">
    <source>
        <dbReference type="SAM" id="Phobius"/>
    </source>
</evidence>
<feature type="compositionally biased region" description="Basic and acidic residues" evidence="6">
    <location>
        <begin position="1"/>
        <end position="11"/>
    </location>
</feature>
<dbReference type="GO" id="GO:0005789">
    <property type="term" value="C:endoplasmic reticulum membrane"/>
    <property type="evidence" value="ECO:0007669"/>
    <property type="project" value="TreeGrafter"/>
</dbReference>
<accession>A0A7S2ZEG2</accession>
<feature type="transmembrane region" description="Helical" evidence="7">
    <location>
        <begin position="693"/>
        <end position="716"/>
    </location>
</feature>
<comment type="subcellular location">
    <subcellularLocation>
        <location evidence="1">Membrane</location>
        <topology evidence="1">Multi-pass membrane protein</topology>
    </subcellularLocation>
</comment>
<dbReference type="PANTHER" id="PTHR13317">
    <property type="entry name" value="TRANSMEMBRANE ANTERIOR POSTERIOR TRANSFORMATION PROTEIN 1 HOMOLOG"/>
    <property type="match status" value="1"/>
</dbReference>
<evidence type="ECO:0000313" key="8">
    <source>
        <dbReference type="EMBL" id="CAE0037638.1"/>
    </source>
</evidence>
<feature type="compositionally biased region" description="Basic and acidic residues" evidence="6">
    <location>
        <begin position="29"/>
        <end position="43"/>
    </location>
</feature>
<comment type="similarity">
    <text evidence="2">Belongs to the TAPT1 family.</text>
</comment>
<dbReference type="InterPro" id="IPR008010">
    <property type="entry name" value="Tatp1"/>
</dbReference>
<feature type="compositionally biased region" description="Basic and acidic residues" evidence="6">
    <location>
        <begin position="137"/>
        <end position="177"/>
    </location>
</feature>
<evidence type="ECO:0000313" key="9">
    <source>
        <dbReference type="EMBL" id="CAE0037640.1"/>
    </source>
</evidence>
<dbReference type="Pfam" id="PF05346">
    <property type="entry name" value="DUF747"/>
    <property type="match status" value="1"/>
</dbReference>
<evidence type="ECO:0000256" key="1">
    <source>
        <dbReference type="ARBA" id="ARBA00004141"/>
    </source>
</evidence>
<feature type="compositionally biased region" description="Basic and acidic residues" evidence="6">
    <location>
        <begin position="241"/>
        <end position="253"/>
    </location>
</feature>
<feature type="transmembrane region" description="Helical" evidence="7">
    <location>
        <begin position="666"/>
        <end position="687"/>
    </location>
</feature>
<feature type="compositionally biased region" description="Polar residues" evidence="6">
    <location>
        <begin position="12"/>
        <end position="22"/>
    </location>
</feature>
<feature type="region of interest" description="Disordered" evidence="6">
    <location>
        <begin position="1"/>
        <end position="44"/>
    </location>
</feature>
<keyword evidence="5 7" id="KW-0472">Membrane</keyword>
<reference evidence="8" key="1">
    <citation type="submission" date="2021-01" db="EMBL/GenBank/DDBJ databases">
        <authorList>
            <person name="Corre E."/>
            <person name="Pelletier E."/>
            <person name="Niang G."/>
            <person name="Scheremetjew M."/>
            <person name="Finn R."/>
            <person name="Kale V."/>
            <person name="Holt S."/>
            <person name="Cochrane G."/>
            <person name="Meng A."/>
            <person name="Brown T."/>
            <person name="Cohen L."/>
        </authorList>
    </citation>
    <scope>NUCLEOTIDE SEQUENCE</scope>
    <source>
        <strain evidence="8">CCMP 769</strain>
    </source>
</reference>
<sequence>MEKSSRSERASNRQSLDSNDNNAAAGEPNELRGDDSRDSCSHEFEEELDYLMQHARADIRERAREEFQANGASQESNGAFTAEATSPIDTAEHSVDELRDEITATEQLIQLVNNRERESLSTRILHSSSAGNPFSGSREHEEALHAADAQHHISVEGDRTSGDSDRAASRSTPGEHRGKCLPLVDCKDFAAPRTFERERIVDSSVTKEFSDADELLDSSREGYCEDVTLLEGADNQIPAQEDGHASDDSELRKSDSCIDYRGEDELIEAEDEPVEESPLQATELNSNAEGNKSLKPLSKGLSEIRIFVHQVVQHAEQALNCLSPLSPAPNLADVQKNVTNVHEDERAADKRAGVENFLKVPLRLEKLLALGFVICLDEFLTQFTTLPQRCLGSLWPKRSSGLPADVDRRVQVALDWVHLSMLILTALSLYVYNISWVYHNIRGQNVIKLYVIYNIVEIFDGLCSSFGIDVFDMLGSGVAGTVKFLSAGDSIPRGDRRMVLAVSLVARTALDYFISWCYAFIHGSLLLAWAVTLNVSINSAAGNTIMVLLVSNNFIELKAVALKPFRLQNLFQIAMRDAVERIQMSLFVIAIVAYTRGDFRVGMTWFTIFLFEVVVDWIKHSSTAKFNGMKYVAYNSFSLVIARDLVASKKHLTTTSIGGSNVSKRLGFVTLPMGAFVVRMLGSFIWSLPYTHILLLMALMFLMKVSLSIGLLGYCYRKLRGFRVAPRDEEQEEVIRCLCGVDRYSIRKVGL</sequence>
<dbReference type="PANTHER" id="PTHR13317:SF4">
    <property type="entry name" value="TRANSMEMBRANE ANTERIOR POSTERIOR TRANSFORMATION PROTEIN 1 HOMOLOG"/>
    <property type="match status" value="1"/>
</dbReference>
<dbReference type="AlphaFoldDB" id="A0A7S2ZEG2"/>
<evidence type="ECO:0000256" key="6">
    <source>
        <dbReference type="SAM" id="MobiDB-lite"/>
    </source>
</evidence>
<feature type="region of interest" description="Disordered" evidence="6">
    <location>
        <begin position="233"/>
        <end position="253"/>
    </location>
</feature>
<feature type="compositionally biased region" description="Polar residues" evidence="6">
    <location>
        <begin position="70"/>
        <end position="88"/>
    </location>
</feature>
<keyword evidence="3 7" id="KW-0812">Transmembrane</keyword>
<evidence type="ECO:0000256" key="2">
    <source>
        <dbReference type="ARBA" id="ARBA00008803"/>
    </source>
</evidence>
<organism evidence="8">
    <name type="scientific">Rhodosorus marinus</name>
    <dbReference type="NCBI Taxonomy" id="101924"/>
    <lineage>
        <taxon>Eukaryota</taxon>
        <taxon>Rhodophyta</taxon>
        <taxon>Stylonematophyceae</taxon>
        <taxon>Stylonematales</taxon>
        <taxon>Stylonemataceae</taxon>
        <taxon>Rhodosorus</taxon>
    </lineage>
</organism>
<feature type="region of interest" description="Disordered" evidence="6">
    <location>
        <begin position="122"/>
        <end position="177"/>
    </location>
</feature>
<gene>
    <name evidence="8" type="ORF">RMAR00112_LOCUS5589</name>
    <name evidence="9" type="ORF">RMAR00112_LOCUS5591</name>
</gene>
<feature type="transmembrane region" description="Helical" evidence="7">
    <location>
        <begin position="416"/>
        <end position="438"/>
    </location>
</feature>
<feature type="compositionally biased region" description="Polar residues" evidence="6">
    <location>
        <begin position="122"/>
        <end position="135"/>
    </location>
</feature>
<evidence type="ECO:0000256" key="5">
    <source>
        <dbReference type="ARBA" id="ARBA00023136"/>
    </source>
</evidence>
<keyword evidence="4 7" id="KW-1133">Transmembrane helix</keyword>
<feature type="region of interest" description="Disordered" evidence="6">
    <location>
        <begin position="61"/>
        <end position="93"/>
    </location>
</feature>
<name>A0A7S2ZEG2_9RHOD</name>
<dbReference type="EMBL" id="HBHW01007369">
    <property type="protein sequence ID" value="CAE0037638.1"/>
    <property type="molecule type" value="Transcribed_RNA"/>
</dbReference>
<proteinExistence type="inferred from homology"/>
<evidence type="ECO:0000256" key="3">
    <source>
        <dbReference type="ARBA" id="ARBA00022692"/>
    </source>
</evidence>